<feature type="domain" description="Aminoglycoside phosphotransferase" evidence="1">
    <location>
        <begin position="29"/>
        <end position="246"/>
    </location>
</feature>
<protein>
    <submittedName>
        <fullName evidence="2">Phosphotransferase</fullName>
    </submittedName>
</protein>
<accession>A0A841T7H4</accession>
<evidence type="ECO:0000259" key="1">
    <source>
        <dbReference type="Pfam" id="PF01636"/>
    </source>
</evidence>
<dbReference type="RefSeq" id="WP_185177211.1">
    <property type="nucleotide sequence ID" value="NZ_CBCSEP010000014.1"/>
</dbReference>
<dbReference type="Gene3D" id="3.30.200.20">
    <property type="entry name" value="Phosphorylase Kinase, domain 1"/>
    <property type="match status" value="1"/>
</dbReference>
<dbReference type="Pfam" id="PF01636">
    <property type="entry name" value="APH"/>
    <property type="match status" value="1"/>
</dbReference>
<keyword evidence="3" id="KW-1185">Reference proteome</keyword>
<name>A0A841T7H4_9BACL</name>
<dbReference type="Proteomes" id="UP000574133">
    <property type="component" value="Unassembled WGS sequence"/>
</dbReference>
<evidence type="ECO:0000313" key="2">
    <source>
        <dbReference type="EMBL" id="MBB6675905.1"/>
    </source>
</evidence>
<reference evidence="2 3" key="1">
    <citation type="submission" date="2020-08" db="EMBL/GenBank/DDBJ databases">
        <title>Cohnella phylogeny.</title>
        <authorList>
            <person name="Dunlap C."/>
        </authorList>
    </citation>
    <scope>NUCLEOTIDE SEQUENCE [LARGE SCALE GENOMIC DNA]</scope>
    <source>
        <strain evidence="2 3">DSM 103658</strain>
    </source>
</reference>
<dbReference type="PANTHER" id="PTHR21310">
    <property type="entry name" value="AMINOGLYCOSIDE PHOSPHOTRANSFERASE-RELATED-RELATED"/>
    <property type="match status" value="1"/>
</dbReference>
<gene>
    <name evidence="2" type="ORF">H4Q31_01035</name>
</gene>
<organism evidence="2 3">
    <name type="scientific">Cohnella lubricantis</name>
    <dbReference type="NCBI Taxonomy" id="2163172"/>
    <lineage>
        <taxon>Bacteria</taxon>
        <taxon>Bacillati</taxon>
        <taxon>Bacillota</taxon>
        <taxon>Bacilli</taxon>
        <taxon>Bacillales</taxon>
        <taxon>Paenibacillaceae</taxon>
        <taxon>Cohnella</taxon>
    </lineage>
</organism>
<dbReference type="SUPFAM" id="SSF56112">
    <property type="entry name" value="Protein kinase-like (PK-like)"/>
    <property type="match status" value="1"/>
</dbReference>
<dbReference type="AlphaFoldDB" id="A0A841T7H4"/>
<dbReference type="InterPro" id="IPR011009">
    <property type="entry name" value="Kinase-like_dom_sf"/>
</dbReference>
<sequence length="301" mass="33643">MFERLIQRMDRHSKLLRAWELKGGVSAQVTALEVLLSNGEVRKLVVRQHGPADVARNPHIATDEYKLLKLLADTDVPAPAPYGADESGEILPSPYIAIEFIEGETILSAPTPNQAIDLCNQLAAALAAIHQADISSRDVSYLPKQERRLSEFLARIPADVADMAESSLIREALQRIEPSPPRNKETLLHGDYWPGNMLWKNGRLVAVIDWEDAAIGDPLADLANARLEIAWSFGTEAMHHFTRRYQALMPCLNYTSLPIWDLRAALKPAIHMSGWGLDEDTERGMREKLAWFVKQAANRQG</sequence>
<dbReference type="Gene3D" id="3.90.1200.10">
    <property type="match status" value="1"/>
</dbReference>
<dbReference type="InterPro" id="IPR051678">
    <property type="entry name" value="AGP_Transferase"/>
</dbReference>
<dbReference type="EMBL" id="JACJVN010000006">
    <property type="protein sequence ID" value="MBB6675905.1"/>
    <property type="molecule type" value="Genomic_DNA"/>
</dbReference>
<evidence type="ECO:0000313" key="3">
    <source>
        <dbReference type="Proteomes" id="UP000574133"/>
    </source>
</evidence>
<comment type="caution">
    <text evidence="2">The sequence shown here is derived from an EMBL/GenBank/DDBJ whole genome shotgun (WGS) entry which is preliminary data.</text>
</comment>
<dbReference type="GO" id="GO:0016740">
    <property type="term" value="F:transferase activity"/>
    <property type="evidence" value="ECO:0007669"/>
    <property type="project" value="UniProtKB-KW"/>
</dbReference>
<proteinExistence type="predicted"/>
<dbReference type="InterPro" id="IPR002575">
    <property type="entry name" value="Aminoglycoside_PTrfase"/>
</dbReference>
<keyword evidence="2" id="KW-0808">Transferase</keyword>